<keyword evidence="2" id="KW-0963">Cytoplasm</keyword>
<dbReference type="Gene3D" id="1.10.150.130">
    <property type="match status" value="1"/>
</dbReference>
<keyword evidence="7" id="KW-0233">DNA recombination</keyword>
<dbReference type="Proteomes" id="UP000715965">
    <property type="component" value="Unassembled WGS sequence"/>
</dbReference>
<evidence type="ECO:0000256" key="7">
    <source>
        <dbReference type="ARBA" id="ARBA00023172"/>
    </source>
</evidence>
<proteinExistence type="predicted"/>
<evidence type="ECO:0000256" key="3">
    <source>
        <dbReference type="ARBA" id="ARBA00022618"/>
    </source>
</evidence>
<dbReference type="InterPro" id="IPR002104">
    <property type="entry name" value="Integrase_catalytic"/>
</dbReference>
<evidence type="ECO:0000256" key="6">
    <source>
        <dbReference type="ARBA" id="ARBA00023125"/>
    </source>
</evidence>
<protein>
    <submittedName>
        <fullName evidence="13">Site-specific integrase</fullName>
    </submittedName>
</protein>
<dbReference type="Pfam" id="PF00589">
    <property type="entry name" value="Phage_integrase"/>
    <property type="match status" value="1"/>
</dbReference>
<evidence type="ECO:0000256" key="8">
    <source>
        <dbReference type="ARBA" id="ARBA00023306"/>
    </source>
</evidence>
<evidence type="ECO:0000256" key="5">
    <source>
        <dbReference type="ARBA" id="ARBA00022908"/>
    </source>
</evidence>
<keyword evidence="8" id="KW-0131">Cell cycle</keyword>
<dbReference type="EMBL" id="JADDOJ010000029">
    <property type="protein sequence ID" value="MBE7940695.1"/>
    <property type="molecule type" value="Genomic_DNA"/>
</dbReference>
<dbReference type="InterPro" id="IPR044068">
    <property type="entry name" value="CB"/>
</dbReference>
<dbReference type="PROSITE" id="PS51898">
    <property type="entry name" value="TYR_RECOMBINASE"/>
    <property type="match status" value="1"/>
</dbReference>
<dbReference type="Gene3D" id="1.10.443.10">
    <property type="entry name" value="Intergrase catalytic core"/>
    <property type="match status" value="1"/>
</dbReference>
<feature type="domain" description="Tyr recombinase" evidence="11">
    <location>
        <begin position="345"/>
        <end position="552"/>
    </location>
</feature>
<keyword evidence="5" id="KW-0229">DNA integration</keyword>
<accession>A0ABR9SEB8</accession>
<dbReference type="PROSITE" id="PS51900">
    <property type="entry name" value="CB"/>
    <property type="match status" value="1"/>
</dbReference>
<dbReference type="InterPro" id="IPR010998">
    <property type="entry name" value="Integrase_recombinase_N"/>
</dbReference>
<evidence type="ECO:0000256" key="9">
    <source>
        <dbReference type="PROSITE-ProRule" id="PRU01248"/>
    </source>
</evidence>
<reference evidence="13 14" key="1">
    <citation type="submission" date="2020-10" db="EMBL/GenBank/DDBJ databases">
        <title>Draft genome of Ramlibacter aquaticus LMG 30558.</title>
        <authorList>
            <person name="Props R."/>
        </authorList>
    </citation>
    <scope>NUCLEOTIDE SEQUENCE [LARGE SCALE GENOMIC DNA]</scope>
    <source>
        <strain evidence="13 14">LMG 30558</strain>
    </source>
</reference>
<sequence length="558" mass="62510">MDSKGQQAAGGLFDESVAAALRAWHQGLPSRQCVEQYLPRRLEPGRTARGVLGQLRRDLAQYARIRHREDLAAVFECQAARRKSVAPRLQGALNELRALPLPAPLIGDAVDRWFPARIAKVLQAHKIRTLADLTVRTPRRRQWWVAIPGLGEASAREVERFFAANPELTERARALIARDEQGDIVPLERQKPAHELDGSQGRYRAPAQQCLLEATNDLEAVHAWLNLHEAEATRRAYRKEAERLILWAVFERGKPLSSLNTEDATAYRAFQRNPSPQGRWVGKPRPRTSSEWRPFTGPLSANSIRYSLSVLGALFRWLMDQRYVLANPFSGMKVRGSDKTKSLDAGRSFTEGEWTLVRQIADQLEWHPGWSDKAAQRMRFLLDFGQATGLRAAEFVGLKLRAFQTDAQGDLWLHVTGKGDKKGRVAVPPLAMQAVERYLMERGLPVLRASWHPDTPLLASLGEDGGAITGTRLRAITKKFFKTAADIVEVPAVAEKLRTATPHWLRHTHATHALAAGADLTAVRDNLRHASISTTTTYLHGEDRKRANQFAAAFGRRN</sequence>
<dbReference type="InterPro" id="IPR050090">
    <property type="entry name" value="Tyrosine_recombinase_XerCD"/>
</dbReference>
<comment type="caution">
    <text evidence="13">The sequence shown here is derived from an EMBL/GenBank/DDBJ whole genome shotgun (WGS) entry which is preliminary data.</text>
</comment>
<dbReference type="SUPFAM" id="SSF56349">
    <property type="entry name" value="DNA breaking-rejoining enzymes"/>
    <property type="match status" value="1"/>
</dbReference>
<dbReference type="RefSeq" id="WP_193780237.1">
    <property type="nucleotide sequence ID" value="NZ_JADDOJ010000029.1"/>
</dbReference>
<feature type="region of interest" description="Disordered" evidence="10">
    <location>
        <begin position="273"/>
        <end position="294"/>
    </location>
</feature>
<keyword evidence="6 9" id="KW-0238">DNA-binding</keyword>
<evidence type="ECO:0000259" key="12">
    <source>
        <dbReference type="PROSITE" id="PS51900"/>
    </source>
</evidence>
<evidence type="ECO:0000313" key="13">
    <source>
        <dbReference type="EMBL" id="MBE7940695.1"/>
    </source>
</evidence>
<feature type="domain" description="Core-binding (CB)" evidence="12">
    <location>
        <begin position="215"/>
        <end position="319"/>
    </location>
</feature>
<evidence type="ECO:0000313" key="14">
    <source>
        <dbReference type="Proteomes" id="UP000715965"/>
    </source>
</evidence>
<dbReference type="InterPro" id="IPR011010">
    <property type="entry name" value="DNA_brk_join_enz"/>
</dbReference>
<dbReference type="InterPro" id="IPR013762">
    <property type="entry name" value="Integrase-like_cat_sf"/>
</dbReference>
<organism evidence="13 14">
    <name type="scientific">Ramlibacter aquaticus</name>
    <dbReference type="NCBI Taxonomy" id="2780094"/>
    <lineage>
        <taxon>Bacteria</taxon>
        <taxon>Pseudomonadati</taxon>
        <taxon>Pseudomonadota</taxon>
        <taxon>Betaproteobacteria</taxon>
        <taxon>Burkholderiales</taxon>
        <taxon>Comamonadaceae</taxon>
        <taxon>Ramlibacter</taxon>
    </lineage>
</organism>
<dbReference type="PANTHER" id="PTHR30349">
    <property type="entry name" value="PHAGE INTEGRASE-RELATED"/>
    <property type="match status" value="1"/>
</dbReference>
<evidence type="ECO:0000256" key="10">
    <source>
        <dbReference type="SAM" id="MobiDB-lite"/>
    </source>
</evidence>
<keyword evidence="4" id="KW-0159">Chromosome partition</keyword>
<evidence type="ECO:0000256" key="4">
    <source>
        <dbReference type="ARBA" id="ARBA00022829"/>
    </source>
</evidence>
<gene>
    <name evidence="13" type="ORF">IM725_08950</name>
</gene>
<comment type="subcellular location">
    <subcellularLocation>
        <location evidence="1">Cytoplasm</location>
    </subcellularLocation>
</comment>
<dbReference type="Pfam" id="PF12482">
    <property type="entry name" value="DUF3701"/>
    <property type="match status" value="1"/>
</dbReference>
<dbReference type="InterPro" id="IPR022169">
    <property type="entry name" value="DUF3701"/>
</dbReference>
<dbReference type="PANTHER" id="PTHR30349:SF77">
    <property type="entry name" value="TYROSINE RECOMBINASE XERC"/>
    <property type="match status" value="1"/>
</dbReference>
<evidence type="ECO:0000256" key="1">
    <source>
        <dbReference type="ARBA" id="ARBA00004496"/>
    </source>
</evidence>
<name>A0ABR9SEB8_9BURK</name>
<keyword evidence="14" id="KW-1185">Reference proteome</keyword>
<keyword evidence="3" id="KW-0132">Cell division</keyword>
<evidence type="ECO:0000256" key="2">
    <source>
        <dbReference type="ARBA" id="ARBA00022490"/>
    </source>
</evidence>
<evidence type="ECO:0000259" key="11">
    <source>
        <dbReference type="PROSITE" id="PS51898"/>
    </source>
</evidence>